<sequence>MIADLVDRFQRIPFRPANDGRVESHSGLTRHYPTLAANFVAGETYSREVGILMAHPASSFITHFLLRGLAERGLPMMAVNTRYTTNEPALIMERAADDLGQGVRWMREELGFEKVILLGFSGGGSLASFYQSQALSPTVTRTPAGDPVDLGDCEPADGLVLVGAHPGRARVLRHWIDAAVTDEADPYATDPDLDLYAPDRTVPLDREWVSAYRDAQLARVRRIDAWALEQIERLEKTGASDRAFVVHRTVGDPRFVDVTLDPSDRRVGSMYGDPQAANSAAGGLARFATARSWLSTWSFDHTHADALRNLTTVTTPTQVVCLRADQAAFVSDSDDMARASGDPDVSHVELDDLNHYLVDQPDGVTRIAETIGDWLPTRGFGVGEYVHHRPDHHAAEIA</sequence>
<accession>A0AAU4K5E1</accession>
<gene>
    <name evidence="1" type="ORF">OG579_05185</name>
</gene>
<proteinExistence type="predicted"/>
<evidence type="ECO:0000313" key="1">
    <source>
        <dbReference type="EMBL" id="WUM21199.1"/>
    </source>
</evidence>
<keyword evidence="1" id="KW-0378">Hydrolase</keyword>
<keyword evidence="2" id="KW-1185">Reference proteome</keyword>
<evidence type="ECO:0000313" key="2">
    <source>
        <dbReference type="Proteomes" id="UP001432128"/>
    </source>
</evidence>
<dbReference type="AlphaFoldDB" id="A0AAU4K5E1"/>
<name>A0AAU4K5E1_9NOCA</name>
<dbReference type="InterPro" id="IPR029058">
    <property type="entry name" value="AB_hydrolase_fold"/>
</dbReference>
<dbReference type="Gene3D" id="3.40.50.1820">
    <property type="entry name" value="alpha/beta hydrolase"/>
    <property type="match status" value="2"/>
</dbReference>
<dbReference type="RefSeq" id="WP_328858328.1">
    <property type="nucleotide sequence ID" value="NZ_CP108021.1"/>
</dbReference>
<reference evidence="1 2" key="1">
    <citation type="submission" date="2022-10" db="EMBL/GenBank/DDBJ databases">
        <title>The complete genomes of actinobacterial strains from the NBC collection.</title>
        <authorList>
            <person name="Joergensen T.S."/>
            <person name="Alvarez Arevalo M."/>
            <person name="Sterndorff E.B."/>
            <person name="Faurdal D."/>
            <person name="Vuksanovic O."/>
            <person name="Mourched A.-S."/>
            <person name="Charusanti P."/>
            <person name="Shaw S."/>
            <person name="Blin K."/>
            <person name="Weber T."/>
        </authorList>
    </citation>
    <scope>NUCLEOTIDE SEQUENCE [LARGE SCALE GENOMIC DNA]</scope>
    <source>
        <strain evidence="1 2">NBC_00319</strain>
    </source>
</reference>
<dbReference type="SUPFAM" id="SSF53474">
    <property type="entry name" value="alpha/beta-Hydrolases"/>
    <property type="match status" value="1"/>
</dbReference>
<dbReference type="Proteomes" id="UP001432128">
    <property type="component" value="Chromosome"/>
</dbReference>
<dbReference type="KEGG" id="whr:OG579_05185"/>
<organism evidence="1 2">
    <name type="scientific">Williamsia herbipolensis</name>
    <dbReference type="NCBI Taxonomy" id="1603258"/>
    <lineage>
        <taxon>Bacteria</taxon>
        <taxon>Bacillati</taxon>
        <taxon>Actinomycetota</taxon>
        <taxon>Actinomycetes</taxon>
        <taxon>Mycobacteriales</taxon>
        <taxon>Nocardiaceae</taxon>
        <taxon>Williamsia</taxon>
    </lineage>
</organism>
<dbReference type="GO" id="GO:0016787">
    <property type="term" value="F:hydrolase activity"/>
    <property type="evidence" value="ECO:0007669"/>
    <property type="project" value="UniProtKB-KW"/>
</dbReference>
<protein>
    <submittedName>
        <fullName evidence="1">Alpha/beta hydrolase</fullName>
    </submittedName>
</protein>
<dbReference type="EMBL" id="CP108021">
    <property type="protein sequence ID" value="WUM21199.1"/>
    <property type="molecule type" value="Genomic_DNA"/>
</dbReference>